<accession>A0A7C5L7G2</accession>
<feature type="transmembrane region" description="Helical" evidence="1">
    <location>
        <begin position="7"/>
        <end position="27"/>
    </location>
</feature>
<sequence length="71" mass="8323">MRKALRRVWQVASFIFVLYGFYLFFLFVLDTLNRVNEGLAFPVSALITLTAMGVSALLWLRKHREHLPVRL</sequence>
<evidence type="ECO:0000256" key="1">
    <source>
        <dbReference type="SAM" id="Phobius"/>
    </source>
</evidence>
<proteinExistence type="predicted"/>
<protein>
    <submittedName>
        <fullName evidence="2">Uncharacterized protein</fullName>
    </submittedName>
</protein>
<reference evidence="2" key="1">
    <citation type="journal article" date="2020" name="mSystems">
        <title>Genome- and Community-Level Interaction Insights into Carbon Utilization and Element Cycling Functions of Hydrothermarchaeota in Hydrothermal Sediment.</title>
        <authorList>
            <person name="Zhou Z."/>
            <person name="Liu Y."/>
            <person name="Xu W."/>
            <person name="Pan J."/>
            <person name="Luo Z.H."/>
            <person name="Li M."/>
        </authorList>
    </citation>
    <scope>NUCLEOTIDE SEQUENCE [LARGE SCALE GENOMIC DNA]</scope>
    <source>
        <strain evidence="2">HyVt-501</strain>
    </source>
</reference>
<keyword evidence="1" id="KW-0472">Membrane</keyword>
<organism evidence="2">
    <name type="scientific">Aquifex aeolicus</name>
    <dbReference type="NCBI Taxonomy" id="63363"/>
    <lineage>
        <taxon>Bacteria</taxon>
        <taxon>Pseudomonadati</taxon>
        <taxon>Aquificota</taxon>
        <taxon>Aquificia</taxon>
        <taxon>Aquificales</taxon>
        <taxon>Aquificaceae</taxon>
        <taxon>Aquifex</taxon>
    </lineage>
</organism>
<keyword evidence="1" id="KW-0812">Transmembrane</keyword>
<comment type="caution">
    <text evidence="2">The sequence shown here is derived from an EMBL/GenBank/DDBJ whole genome shotgun (WGS) entry which is preliminary data.</text>
</comment>
<dbReference type="EMBL" id="DRNB01000170">
    <property type="protein sequence ID" value="HHJ64188.1"/>
    <property type="molecule type" value="Genomic_DNA"/>
</dbReference>
<evidence type="ECO:0000313" key="2">
    <source>
        <dbReference type="EMBL" id="HHJ64188.1"/>
    </source>
</evidence>
<name>A0A7C5L7G2_AQUAO</name>
<feature type="transmembrane region" description="Helical" evidence="1">
    <location>
        <begin position="39"/>
        <end position="60"/>
    </location>
</feature>
<dbReference type="Proteomes" id="UP000885792">
    <property type="component" value="Unassembled WGS sequence"/>
</dbReference>
<gene>
    <name evidence="2" type="ORF">ENJ61_04695</name>
</gene>
<keyword evidence="1" id="KW-1133">Transmembrane helix</keyword>
<dbReference type="AlphaFoldDB" id="A0A7C5L7G2"/>